<feature type="domain" description="DUF3944" evidence="3">
    <location>
        <begin position="3"/>
        <end position="38"/>
    </location>
</feature>
<gene>
    <name evidence="4" type="ORF">NCTC12871_00918</name>
</gene>
<evidence type="ECO:0000259" key="3">
    <source>
        <dbReference type="Pfam" id="PF13099"/>
    </source>
</evidence>
<feature type="domain" description="Ubiquinol-cytochrome c chaperone" evidence="2">
    <location>
        <begin position="56"/>
        <end position="228"/>
    </location>
</feature>
<dbReference type="InterPro" id="IPR025217">
    <property type="entry name" value="DUF3944"/>
</dbReference>
<accession>A0A448TTY6</accession>
<evidence type="ECO:0000313" key="4">
    <source>
        <dbReference type="EMBL" id="VEJ09457.1"/>
    </source>
</evidence>
<sequence>MAYRYDTDLAFLGELSNENLGKLFEILVYDPEDNEKRLTETLSISEEYRRYGSDYTQYWRRIAEELQLFGGNSFFNFFRGSSGVLYNEILCDVCDKMKVNYNKNSETTKIEQNLLMTVLEKALDDMTREEQEELAVSIGIKDFGRVNASVLTAAFLKLFNMGGFKSYQITLLVVNAIWKAIFGRGLTLVANTTITRVASILTGPIGWAVTGIWTAIDIAGPAYRVTIPSVLMVILLRQTYLNEDVLADLEIN</sequence>
<dbReference type="Pfam" id="PF03981">
    <property type="entry name" value="Ubiq_cyt_C_chap"/>
    <property type="match status" value="1"/>
</dbReference>
<dbReference type="Proteomes" id="UP000279799">
    <property type="component" value="Chromosome"/>
</dbReference>
<dbReference type="EMBL" id="LR134510">
    <property type="protein sequence ID" value="VEJ09457.1"/>
    <property type="molecule type" value="Genomic_DNA"/>
</dbReference>
<keyword evidence="5" id="KW-1185">Reference proteome</keyword>
<proteinExistence type="inferred from homology"/>
<comment type="similarity">
    <text evidence="1">Belongs to the UPF0174 family.</text>
</comment>
<evidence type="ECO:0000313" key="5">
    <source>
        <dbReference type="Proteomes" id="UP000279799"/>
    </source>
</evidence>
<dbReference type="AlphaFoldDB" id="A0A448TTY6"/>
<name>A0A448TTY6_9PAST</name>
<reference evidence="4 5" key="1">
    <citation type="submission" date="2018-12" db="EMBL/GenBank/DDBJ databases">
        <authorList>
            <consortium name="Pathogen Informatics"/>
        </authorList>
    </citation>
    <scope>NUCLEOTIDE SEQUENCE [LARGE SCALE GENOMIC DNA]</scope>
    <source>
        <strain evidence="4 5">NCTC12871</strain>
    </source>
</reference>
<evidence type="ECO:0000259" key="2">
    <source>
        <dbReference type="Pfam" id="PF03981"/>
    </source>
</evidence>
<protein>
    <submittedName>
        <fullName evidence="4">Uncharacterized protein conserved in bacteria</fullName>
    </submittedName>
</protein>
<dbReference type="OrthoDB" id="9128717at2"/>
<dbReference type="KEGG" id="adp:NCTC12871_00918"/>
<dbReference type="RefSeq" id="WP_126599406.1">
    <property type="nucleotide sequence ID" value="NZ_LR134510.1"/>
</dbReference>
<dbReference type="InterPro" id="IPR021150">
    <property type="entry name" value="Ubiq_cyt_c_chap"/>
</dbReference>
<evidence type="ECO:0000256" key="1">
    <source>
        <dbReference type="ARBA" id="ARBA00006436"/>
    </source>
</evidence>
<dbReference type="Pfam" id="PF13099">
    <property type="entry name" value="DUF3944"/>
    <property type="match status" value="1"/>
</dbReference>
<organism evidence="4 5">
    <name type="scientific">Actinobacillus delphinicola</name>
    <dbReference type="NCBI Taxonomy" id="51161"/>
    <lineage>
        <taxon>Bacteria</taxon>
        <taxon>Pseudomonadati</taxon>
        <taxon>Pseudomonadota</taxon>
        <taxon>Gammaproteobacteria</taxon>
        <taxon>Pasteurellales</taxon>
        <taxon>Pasteurellaceae</taxon>
        <taxon>Actinobacillus</taxon>
    </lineage>
</organism>